<dbReference type="EMBL" id="DUZY01000001">
    <property type="protein sequence ID" value="DAD21807.1"/>
    <property type="molecule type" value="Genomic_DNA"/>
</dbReference>
<proteinExistence type="predicted"/>
<evidence type="ECO:0000256" key="1">
    <source>
        <dbReference type="SAM" id="MobiDB-lite"/>
    </source>
</evidence>
<protein>
    <submittedName>
        <fullName evidence="2">Uncharacterized protein</fullName>
    </submittedName>
</protein>
<keyword evidence="3" id="KW-1185">Reference proteome</keyword>
<name>A0A822XNG2_NELNU</name>
<dbReference type="Proteomes" id="UP000607653">
    <property type="component" value="Unassembled WGS sequence"/>
</dbReference>
<dbReference type="AlphaFoldDB" id="A0A822XNG2"/>
<accession>A0A822XNG2</accession>
<reference evidence="2 3" key="1">
    <citation type="journal article" date="2020" name="Mol. Biol. Evol.">
        <title>Distinct Expression and Methylation Patterns for Genes with Different Fates following a Single Whole-Genome Duplication in Flowering Plants.</title>
        <authorList>
            <person name="Shi T."/>
            <person name="Rahmani R.S."/>
            <person name="Gugger P.F."/>
            <person name="Wang M."/>
            <person name="Li H."/>
            <person name="Zhang Y."/>
            <person name="Li Z."/>
            <person name="Wang Q."/>
            <person name="Van de Peer Y."/>
            <person name="Marchal K."/>
            <person name="Chen J."/>
        </authorList>
    </citation>
    <scope>NUCLEOTIDE SEQUENCE [LARGE SCALE GENOMIC DNA]</scope>
    <source>
        <tissue evidence="2">Leaf</tissue>
    </source>
</reference>
<sequence>MSELCRGSRVRRSQSCSQPSEKETAEMEWALGGPLFIVGRKHSGKGTQNRSNGNGGTIYKLAVIALDAGHVGREKLSFPKFQIKVASRSMTLSVSGKNRCRLLRMPDPTATLDFTDMRIHTVNATCSLKFAANENDTDGFCSL</sequence>
<feature type="region of interest" description="Disordered" evidence="1">
    <location>
        <begin position="1"/>
        <end position="24"/>
    </location>
</feature>
<comment type="caution">
    <text evidence="2">The sequence shown here is derived from an EMBL/GenBank/DDBJ whole genome shotgun (WGS) entry which is preliminary data.</text>
</comment>
<organism evidence="2 3">
    <name type="scientific">Nelumbo nucifera</name>
    <name type="common">Sacred lotus</name>
    <dbReference type="NCBI Taxonomy" id="4432"/>
    <lineage>
        <taxon>Eukaryota</taxon>
        <taxon>Viridiplantae</taxon>
        <taxon>Streptophyta</taxon>
        <taxon>Embryophyta</taxon>
        <taxon>Tracheophyta</taxon>
        <taxon>Spermatophyta</taxon>
        <taxon>Magnoliopsida</taxon>
        <taxon>Proteales</taxon>
        <taxon>Nelumbonaceae</taxon>
        <taxon>Nelumbo</taxon>
    </lineage>
</organism>
<gene>
    <name evidence="2" type="ORF">HUJ06_023270</name>
</gene>
<evidence type="ECO:0000313" key="3">
    <source>
        <dbReference type="Proteomes" id="UP000607653"/>
    </source>
</evidence>
<evidence type="ECO:0000313" key="2">
    <source>
        <dbReference type="EMBL" id="DAD21807.1"/>
    </source>
</evidence>